<dbReference type="GO" id="GO:0005315">
    <property type="term" value="F:phosphate transmembrane transporter activity"/>
    <property type="evidence" value="ECO:0007669"/>
    <property type="project" value="InterPro"/>
</dbReference>
<dbReference type="Gene3D" id="3.40.50.300">
    <property type="entry name" value="P-loop containing nucleotide triphosphate hydrolases"/>
    <property type="match status" value="1"/>
</dbReference>
<dbReference type="InterPro" id="IPR003439">
    <property type="entry name" value="ABC_transporter-like_ATP-bd"/>
</dbReference>
<dbReference type="PROSITE" id="PS00211">
    <property type="entry name" value="ABC_TRANSPORTER_1"/>
    <property type="match status" value="1"/>
</dbReference>
<evidence type="ECO:0000313" key="14">
    <source>
        <dbReference type="Proteomes" id="UP000001695"/>
    </source>
</evidence>
<dbReference type="GO" id="GO:0016887">
    <property type="term" value="F:ATP hydrolysis activity"/>
    <property type="evidence" value="ECO:0007669"/>
    <property type="project" value="InterPro"/>
</dbReference>
<evidence type="ECO:0000256" key="8">
    <source>
        <dbReference type="ARBA" id="ARBA00022840"/>
    </source>
</evidence>
<dbReference type="Pfam" id="PF00005">
    <property type="entry name" value="ABC_tran"/>
    <property type="match status" value="1"/>
</dbReference>
<evidence type="ECO:0000256" key="3">
    <source>
        <dbReference type="ARBA" id="ARBA00022448"/>
    </source>
</evidence>
<keyword evidence="9" id="KW-1278">Translocase</keyword>
<dbReference type="GO" id="GO:0035435">
    <property type="term" value="P:phosphate ion transmembrane transport"/>
    <property type="evidence" value="ECO:0007669"/>
    <property type="project" value="InterPro"/>
</dbReference>
<dbReference type="InterPro" id="IPR005670">
    <property type="entry name" value="PstB-like"/>
</dbReference>
<accession>B2IEM8</accession>
<comment type="function">
    <text evidence="11">Part of the ABC transporter complex PstSACB involved in phosphate import. Responsible for energy coupling to the transport system.</text>
</comment>
<dbReference type="HOGENOM" id="CLU_000604_1_22_5"/>
<dbReference type="GO" id="GO:0005524">
    <property type="term" value="F:ATP binding"/>
    <property type="evidence" value="ECO:0007669"/>
    <property type="project" value="UniProtKB-KW"/>
</dbReference>
<proteinExistence type="inferred from homology"/>
<dbReference type="CDD" id="cd03260">
    <property type="entry name" value="ABC_PstB_phosphate_transporter"/>
    <property type="match status" value="1"/>
</dbReference>
<dbReference type="InterPro" id="IPR027417">
    <property type="entry name" value="P-loop_NTPase"/>
</dbReference>
<reference evidence="14" key="1">
    <citation type="submission" date="2008-03" db="EMBL/GenBank/DDBJ databases">
        <title>Complete sequence of chromosome of Beijerinckia indica subsp. indica ATCC 9039.</title>
        <authorList>
            <consortium name="US DOE Joint Genome Institute"/>
            <person name="Copeland A."/>
            <person name="Lucas S."/>
            <person name="Lapidus A."/>
            <person name="Glavina del Rio T."/>
            <person name="Dalin E."/>
            <person name="Tice H."/>
            <person name="Bruce D."/>
            <person name="Goodwin L."/>
            <person name="Pitluck S."/>
            <person name="LaButti K."/>
            <person name="Schmutz J."/>
            <person name="Larimer F."/>
            <person name="Land M."/>
            <person name="Hauser L."/>
            <person name="Kyrpides N."/>
            <person name="Mikhailova N."/>
            <person name="Dunfield P.F."/>
            <person name="Dedysh S.N."/>
            <person name="Liesack W."/>
            <person name="Saw J.H."/>
            <person name="Alam M."/>
            <person name="Chen Y."/>
            <person name="Murrell J.C."/>
            <person name="Richardson P."/>
        </authorList>
    </citation>
    <scope>NUCLEOTIDE SEQUENCE [LARGE SCALE GENOMIC DNA]</scope>
    <source>
        <strain evidence="14">ATCC 9039 / DSM 1715 / NCIMB 8712</strain>
    </source>
</reference>
<organism evidence="13 14">
    <name type="scientific">Beijerinckia indica subsp. indica (strain ATCC 9039 / DSM 1715 / NCIMB 8712)</name>
    <dbReference type="NCBI Taxonomy" id="395963"/>
    <lineage>
        <taxon>Bacteria</taxon>
        <taxon>Pseudomonadati</taxon>
        <taxon>Pseudomonadota</taxon>
        <taxon>Alphaproteobacteria</taxon>
        <taxon>Hyphomicrobiales</taxon>
        <taxon>Beijerinckiaceae</taxon>
        <taxon>Beijerinckia</taxon>
    </lineage>
</organism>
<dbReference type="AlphaFoldDB" id="B2IEM8"/>
<dbReference type="EMBL" id="CP001016">
    <property type="protein sequence ID" value="ACB96968.1"/>
    <property type="molecule type" value="Genomic_DNA"/>
</dbReference>
<evidence type="ECO:0000256" key="11">
    <source>
        <dbReference type="ARBA" id="ARBA00054713"/>
    </source>
</evidence>
<comment type="similarity">
    <text evidence="2">Belongs to the ABC transporter superfamily.</text>
</comment>
<gene>
    <name evidence="13" type="ordered locus">Bind_3411</name>
</gene>
<keyword evidence="14" id="KW-1185">Reference proteome</keyword>
<keyword evidence="6" id="KW-0592">Phosphate transport</keyword>
<evidence type="ECO:0000256" key="4">
    <source>
        <dbReference type="ARBA" id="ARBA00022475"/>
    </source>
</evidence>
<dbReference type="SMART" id="SM00382">
    <property type="entry name" value="AAA"/>
    <property type="match status" value="1"/>
</dbReference>
<evidence type="ECO:0000256" key="2">
    <source>
        <dbReference type="ARBA" id="ARBA00005417"/>
    </source>
</evidence>
<reference evidence="13 14" key="2">
    <citation type="journal article" date="2010" name="J. Bacteriol.">
        <title>Complete genome sequence of Beijerinckia indica subsp. indica.</title>
        <authorList>
            <person name="Tamas I."/>
            <person name="Dedysh S.N."/>
            <person name="Liesack W."/>
            <person name="Stott M.B."/>
            <person name="Alam M."/>
            <person name="Murrell J.C."/>
            <person name="Dunfield P.F."/>
        </authorList>
    </citation>
    <scope>NUCLEOTIDE SEQUENCE [LARGE SCALE GENOMIC DNA]</scope>
    <source>
        <strain evidence="14">ATCC 9039 / DSM 1715 / NCIMB 8712</strain>
    </source>
</reference>
<dbReference type="FunFam" id="3.40.50.300:FF:000132">
    <property type="entry name" value="Phosphate import ATP-binding protein PstB"/>
    <property type="match status" value="1"/>
</dbReference>
<protein>
    <submittedName>
        <fullName evidence="13">Phosphate ABC transporter, ATPase subunit</fullName>
    </submittedName>
</protein>
<dbReference type="PANTHER" id="PTHR43423">
    <property type="entry name" value="ABC TRANSPORTER I FAMILY MEMBER 17"/>
    <property type="match status" value="1"/>
</dbReference>
<keyword evidence="3" id="KW-0813">Transport</keyword>
<sequence>MMSTHPTPPQKLAIRNLNFFYGDTLALKNISMPLYANKVTALIGPSGCGKSTLLRVLNRMYDLYPRQRAEGEVLLDGENILTADQDLNLLRSRVGMVFQKPTPFPMSIYENIAFGIRLYEKLPKSELDDRVEAALKGGALWNEVKDKLHSSGLALSGGQQQRLCIARTIAIHPEVILFDEPCSALDPISTAKIEELIDELKSSYTIIIVTHNMQQAARVSEYTAFMYLGDLIEFDVTSRLFTTPDRQETQNYITGRFG</sequence>
<dbReference type="InterPro" id="IPR003593">
    <property type="entry name" value="AAA+_ATPase"/>
</dbReference>
<evidence type="ECO:0000256" key="6">
    <source>
        <dbReference type="ARBA" id="ARBA00022592"/>
    </source>
</evidence>
<keyword evidence="10" id="KW-0472">Membrane</keyword>
<dbReference type="OrthoDB" id="9802264at2"/>
<dbReference type="SUPFAM" id="SSF52540">
    <property type="entry name" value="P-loop containing nucleoside triphosphate hydrolases"/>
    <property type="match status" value="1"/>
</dbReference>
<dbReference type="RefSeq" id="WP_012386316.1">
    <property type="nucleotide sequence ID" value="NC_010581.1"/>
</dbReference>
<dbReference type="Proteomes" id="UP000001695">
    <property type="component" value="Chromosome"/>
</dbReference>
<comment type="subcellular location">
    <subcellularLocation>
        <location evidence="1">Cell inner membrane</location>
        <topology evidence="1">Peripheral membrane protein</topology>
    </subcellularLocation>
</comment>
<dbReference type="GO" id="GO:0005886">
    <property type="term" value="C:plasma membrane"/>
    <property type="evidence" value="ECO:0007669"/>
    <property type="project" value="UniProtKB-SubCell"/>
</dbReference>
<dbReference type="PROSITE" id="PS50893">
    <property type="entry name" value="ABC_TRANSPORTER_2"/>
    <property type="match status" value="1"/>
</dbReference>
<dbReference type="STRING" id="395963.Bind_3411"/>
<keyword evidence="5" id="KW-0997">Cell inner membrane</keyword>
<evidence type="ECO:0000256" key="1">
    <source>
        <dbReference type="ARBA" id="ARBA00004417"/>
    </source>
</evidence>
<keyword evidence="7" id="KW-0547">Nucleotide-binding</keyword>
<dbReference type="KEGG" id="bid:Bind_3411"/>
<dbReference type="eggNOG" id="COG1117">
    <property type="taxonomic scope" value="Bacteria"/>
</dbReference>
<keyword evidence="8" id="KW-0067">ATP-binding</keyword>
<evidence type="ECO:0000313" key="13">
    <source>
        <dbReference type="EMBL" id="ACB96968.1"/>
    </source>
</evidence>
<evidence type="ECO:0000256" key="7">
    <source>
        <dbReference type="ARBA" id="ARBA00022741"/>
    </source>
</evidence>
<evidence type="ECO:0000256" key="10">
    <source>
        <dbReference type="ARBA" id="ARBA00023136"/>
    </source>
</evidence>
<dbReference type="NCBIfam" id="TIGR00972">
    <property type="entry name" value="3a0107s01c2"/>
    <property type="match status" value="1"/>
</dbReference>
<keyword evidence="4" id="KW-1003">Cell membrane</keyword>
<evidence type="ECO:0000256" key="5">
    <source>
        <dbReference type="ARBA" id="ARBA00022519"/>
    </source>
</evidence>
<name>B2IEM8_BEII9</name>
<feature type="domain" description="ABC transporter" evidence="12">
    <location>
        <begin position="12"/>
        <end position="253"/>
    </location>
</feature>
<evidence type="ECO:0000259" key="12">
    <source>
        <dbReference type="PROSITE" id="PS50893"/>
    </source>
</evidence>
<dbReference type="InterPro" id="IPR017871">
    <property type="entry name" value="ABC_transporter-like_CS"/>
</dbReference>
<evidence type="ECO:0000256" key="9">
    <source>
        <dbReference type="ARBA" id="ARBA00022967"/>
    </source>
</evidence>
<dbReference type="PANTHER" id="PTHR43423:SF3">
    <property type="entry name" value="PHOSPHATE IMPORT ATP-BINDING PROTEIN PSTB"/>
    <property type="match status" value="1"/>
</dbReference>